<evidence type="ECO:0008006" key="3">
    <source>
        <dbReference type="Google" id="ProtNLM"/>
    </source>
</evidence>
<proteinExistence type="predicted"/>
<gene>
    <name evidence="1" type="ordered locus">Mhar_0266</name>
</gene>
<dbReference type="AlphaFoldDB" id="G7WLR3"/>
<name>G7WLR3_METH6</name>
<protein>
    <recommendedName>
        <fullName evidence="3">Lipoprotein</fullName>
    </recommendedName>
</protein>
<dbReference type="KEGG" id="mhi:Mhar_0266"/>
<dbReference type="HOGENOM" id="CLU_1192625_0_0_2"/>
<organism evidence="1 2">
    <name type="scientific">Methanothrix harundinacea (strain 6Ac)</name>
    <name type="common">Methanosaeta harundinacea</name>
    <dbReference type="NCBI Taxonomy" id="1110509"/>
    <lineage>
        <taxon>Archaea</taxon>
        <taxon>Methanobacteriati</taxon>
        <taxon>Methanobacteriota</taxon>
        <taxon>Stenosarchaea group</taxon>
        <taxon>Methanomicrobia</taxon>
        <taxon>Methanotrichales</taxon>
        <taxon>Methanotrichaceae</taxon>
        <taxon>Methanothrix</taxon>
    </lineage>
</organism>
<dbReference type="PROSITE" id="PS51257">
    <property type="entry name" value="PROKAR_LIPOPROTEIN"/>
    <property type="match status" value="1"/>
</dbReference>
<dbReference type="EMBL" id="CP003117">
    <property type="protein sequence ID" value="AET63656.1"/>
    <property type="molecule type" value="Genomic_DNA"/>
</dbReference>
<evidence type="ECO:0000313" key="2">
    <source>
        <dbReference type="Proteomes" id="UP000005877"/>
    </source>
</evidence>
<accession>G7WLR3</accession>
<keyword evidence="2" id="KW-1185">Reference proteome</keyword>
<dbReference type="PATRIC" id="fig|1110509.7.peg.308"/>
<evidence type="ECO:0000313" key="1">
    <source>
        <dbReference type="EMBL" id="AET63656.1"/>
    </source>
</evidence>
<sequence length="232" mass="25015">MRKGPSVFRAILFGLIVIACQASYAQPEGGFEILAESSVSLEMDQLRSSDDRVQMADQHLAAEGFSPDKEMTSDNFFGMRQSYNRTGEGDEADQTYEFFIQEYSNPGSDMAAAVGRMAVKSSDGAYAAQYTFILKAPKENVSAIEEYYVAASPSGLSVVEANSWWTCMLGQLPLVGEECGLGPNVCSPAATSIVGYLGCVATHCGPSFSKSSACCNCGCRQWCSWAYGCCRM</sequence>
<reference evidence="1 2" key="1">
    <citation type="journal article" date="2012" name="PLoS ONE">
        <title>The genome characteristics and predicted function of methyl-group oxidation pathway in the obligate aceticlastic methanogens, Methanosaeta spp.</title>
        <authorList>
            <person name="Zhu J."/>
            <person name="Zheng H."/>
            <person name="Ai G."/>
            <person name="Zhang G."/>
            <person name="Liu D."/>
            <person name="Liu X."/>
            <person name="Dong X."/>
        </authorList>
    </citation>
    <scope>NUCLEOTIDE SEQUENCE [LARGE SCALE GENOMIC DNA]</scope>
    <source>
        <strain evidence="1 2">6Ac</strain>
    </source>
</reference>
<dbReference type="Proteomes" id="UP000005877">
    <property type="component" value="Chromosome"/>
</dbReference>